<dbReference type="Proteomes" id="UP001501433">
    <property type="component" value="Unassembled WGS sequence"/>
</dbReference>
<name>A0ABP9CYL0_9FLAO</name>
<evidence type="ECO:0000256" key="2">
    <source>
        <dbReference type="SAM" id="Phobius"/>
    </source>
</evidence>
<feature type="coiled-coil region" evidence="1">
    <location>
        <begin position="94"/>
        <end position="125"/>
    </location>
</feature>
<keyword evidence="4" id="KW-1185">Reference proteome</keyword>
<evidence type="ECO:0000313" key="4">
    <source>
        <dbReference type="Proteomes" id="UP001501433"/>
    </source>
</evidence>
<feature type="transmembrane region" description="Helical" evidence="2">
    <location>
        <begin position="139"/>
        <end position="157"/>
    </location>
</feature>
<evidence type="ECO:0000256" key="1">
    <source>
        <dbReference type="SAM" id="Coils"/>
    </source>
</evidence>
<dbReference type="RefSeq" id="WP_345278102.1">
    <property type="nucleotide sequence ID" value="NZ_BAABJW010000005.1"/>
</dbReference>
<keyword evidence="2" id="KW-1133">Transmembrane helix</keyword>
<reference evidence="4" key="1">
    <citation type="journal article" date="2019" name="Int. J. Syst. Evol. Microbiol.">
        <title>The Global Catalogue of Microorganisms (GCM) 10K type strain sequencing project: providing services to taxonomists for standard genome sequencing and annotation.</title>
        <authorList>
            <consortium name="The Broad Institute Genomics Platform"/>
            <consortium name="The Broad Institute Genome Sequencing Center for Infectious Disease"/>
            <person name="Wu L."/>
            <person name="Ma J."/>
        </authorList>
    </citation>
    <scope>NUCLEOTIDE SEQUENCE [LARGE SCALE GENOMIC DNA]</scope>
    <source>
        <strain evidence="4">JCM 18325</strain>
    </source>
</reference>
<feature type="coiled-coil region" evidence="1">
    <location>
        <begin position="166"/>
        <end position="208"/>
    </location>
</feature>
<keyword evidence="2" id="KW-0472">Membrane</keyword>
<evidence type="ECO:0008006" key="5">
    <source>
        <dbReference type="Google" id="ProtNLM"/>
    </source>
</evidence>
<sequence length="208" mass="23922">MNSIKFVIIIVFTCLLNLTLFSQTNQTDDMELSLNSGTIDNQFEYVLRKSGNFRGTNGQMYEAVNLNMFLTLRAHTIDSLKTAYKDLADTQAIVKAQIKEITDLKANLSETKNELENTKQEKDSMSLFGIQMSKTGYNVLMWTIIGGSLALLLFFIYKFKNSNAITRDAKKALDEIEEEFEEHRKTALEREQKVRRQLQDEINKQKKG</sequence>
<organism evidence="3 4">
    <name type="scientific">Litoribaculum gwangyangense</name>
    <dbReference type="NCBI Taxonomy" id="1130722"/>
    <lineage>
        <taxon>Bacteria</taxon>
        <taxon>Pseudomonadati</taxon>
        <taxon>Bacteroidota</taxon>
        <taxon>Flavobacteriia</taxon>
        <taxon>Flavobacteriales</taxon>
        <taxon>Flavobacteriaceae</taxon>
        <taxon>Litoribaculum</taxon>
    </lineage>
</organism>
<comment type="caution">
    <text evidence="3">The sequence shown here is derived from an EMBL/GenBank/DDBJ whole genome shotgun (WGS) entry which is preliminary data.</text>
</comment>
<dbReference type="EMBL" id="BAABJW010000005">
    <property type="protein sequence ID" value="GAA4818353.1"/>
    <property type="molecule type" value="Genomic_DNA"/>
</dbReference>
<accession>A0ABP9CYL0</accession>
<proteinExistence type="predicted"/>
<keyword evidence="2" id="KW-0812">Transmembrane</keyword>
<protein>
    <recommendedName>
        <fullName evidence="5">tRNA (Guanine-N1)-methyltransferase</fullName>
    </recommendedName>
</protein>
<gene>
    <name evidence="3" type="ORF">GCM10023330_29050</name>
</gene>
<keyword evidence="1" id="KW-0175">Coiled coil</keyword>
<evidence type="ECO:0000313" key="3">
    <source>
        <dbReference type="EMBL" id="GAA4818353.1"/>
    </source>
</evidence>